<evidence type="ECO:0000313" key="2">
    <source>
        <dbReference type="Proteomes" id="UP000294881"/>
    </source>
</evidence>
<sequence>MARRTIEHLLRELETLTADAPDTDGIVLKIVESLKRFRTLREMEQPLTDPEWHGILLSARDLLNARMPYADIVREVIAREIGMADAG</sequence>
<dbReference type="AlphaFoldDB" id="A0A4R2GX87"/>
<gene>
    <name evidence="1" type="ORF">EV666_10251</name>
</gene>
<name>A0A4R2GX87_9HYPH</name>
<reference evidence="1 2" key="1">
    <citation type="submission" date="2019-03" db="EMBL/GenBank/DDBJ databases">
        <title>Genomic Encyclopedia of Type Strains, Phase IV (KMG-IV): sequencing the most valuable type-strain genomes for metagenomic binning, comparative biology and taxonomic classification.</title>
        <authorList>
            <person name="Goeker M."/>
        </authorList>
    </citation>
    <scope>NUCLEOTIDE SEQUENCE [LARGE SCALE GENOMIC DNA]</scope>
    <source>
        <strain evidence="1 2">DSM 22958</strain>
    </source>
</reference>
<evidence type="ECO:0000313" key="1">
    <source>
        <dbReference type="EMBL" id="TCO15075.1"/>
    </source>
</evidence>
<comment type="caution">
    <text evidence="1">The sequence shown here is derived from an EMBL/GenBank/DDBJ whole genome shotgun (WGS) entry which is preliminary data.</text>
</comment>
<dbReference type="RefSeq" id="WP_132003012.1">
    <property type="nucleotide sequence ID" value="NZ_JBHUNN010000002.1"/>
</dbReference>
<dbReference type="Proteomes" id="UP000294881">
    <property type="component" value="Unassembled WGS sequence"/>
</dbReference>
<protein>
    <submittedName>
        <fullName evidence="1">Uncharacterized protein</fullName>
    </submittedName>
</protein>
<proteinExistence type="predicted"/>
<dbReference type="EMBL" id="SLWL01000002">
    <property type="protein sequence ID" value="TCO15075.1"/>
    <property type="molecule type" value="Genomic_DNA"/>
</dbReference>
<accession>A0A4R2GX87</accession>
<keyword evidence="2" id="KW-1185">Reference proteome</keyword>
<organism evidence="1 2">
    <name type="scientific">Camelimonas lactis</name>
    <dbReference type="NCBI Taxonomy" id="659006"/>
    <lineage>
        <taxon>Bacteria</taxon>
        <taxon>Pseudomonadati</taxon>
        <taxon>Pseudomonadota</taxon>
        <taxon>Alphaproteobacteria</taxon>
        <taxon>Hyphomicrobiales</taxon>
        <taxon>Chelatococcaceae</taxon>
        <taxon>Camelimonas</taxon>
    </lineage>
</organism>